<proteinExistence type="inferred from homology"/>
<dbReference type="GO" id="GO:0048046">
    <property type="term" value="C:apoplast"/>
    <property type="evidence" value="ECO:0007669"/>
    <property type="project" value="UniProtKB-SubCell"/>
</dbReference>
<sequence>MGPRSRATLTVIVSLFLSLSCGGWTSVEALTPTITLYTVRRQVPNLTPTARTIYPDGYFFLPPTVGPPRGIPQVIIGDNEVRAARDLTSPIIGALRLYRSPGFATTSSDRTYAFGLIDFFNEDTISISGVINASVPVGAFSELAVVGGTGKYRNANGYYQVATLPESNSATGVIVFQVNIYIS</sequence>
<evidence type="ECO:0000313" key="7">
    <source>
        <dbReference type="Proteomes" id="UP001605036"/>
    </source>
</evidence>
<dbReference type="Gene3D" id="2.40.480.10">
    <property type="entry name" value="Allene oxide cyclase-like"/>
    <property type="match status" value="1"/>
</dbReference>
<comment type="subcellular location">
    <subcellularLocation>
        <location evidence="4">Secreted</location>
        <location evidence="4">Extracellular space</location>
        <location evidence="4">Apoplast</location>
    </subcellularLocation>
</comment>
<dbReference type="AlphaFoldDB" id="A0ABD1YRQ3"/>
<comment type="subunit">
    <text evidence="2 4">Homodimer.</text>
</comment>
<evidence type="ECO:0000256" key="3">
    <source>
        <dbReference type="ARBA" id="ARBA00022525"/>
    </source>
</evidence>
<protein>
    <recommendedName>
        <fullName evidence="4">Dirigent protein</fullName>
    </recommendedName>
</protein>
<reference evidence="5 7" key="1">
    <citation type="submission" date="2024-09" db="EMBL/GenBank/DDBJ databases">
        <title>Chromosome-scale assembly of Riccia fluitans.</title>
        <authorList>
            <person name="Paukszto L."/>
            <person name="Sawicki J."/>
            <person name="Karawczyk K."/>
            <person name="Piernik-Szablinska J."/>
            <person name="Szczecinska M."/>
            <person name="Mazdziarz M."/>
        </authorList>
    </citation>
    <scope>NUCLEOTIDE SEQUENCE [LARGE SCALE GENOMIC DNA]</scope>
    <source>
        <strain evidence="5">Rf_01</strain>
        <tissue evidence="5">Aerial parts of the thallus</tissue>
    </source>
</reference>
<comment type="similarity">
    <text evidence="1 4">Belongs to the plant dirigent protein family.</text>
</comment>
<dbReference type="Proteomes" id="UP001605036">
    <property type="component" value="Unassembled WGS sequence"/>
</dbReference>
<accession>A0ABD1YRQ3</accession>
<keyword evidence="4" id="KW-0052">Apoplast</keyword>
<dbReference type="InterPro" id="IPR044859">
    <property type="entry name" value="Allene_oxi_cyc_Dirigent"/>
</dbReference>
<dbReference type="InterPro" id="IPR004265">
    <property type="entry name" value="Dirigent"/>
</dbReference>
<gene>
    <name evidence="5" type="ORF">R1flu_017080</name>
    <name evidence="6" type="ORF">R1flu_017081</name>
</gene>
<comment type="caution">
    <text evidence="5">The sequence shown here is derived from an EMBL/GenBank/DDBJ whole genome shotgun (WGS) entry which is preliminary data.</text>
</comment>
<comment type="function">
    <text evidence="4">Dirigent proteins impart stereoselectivity on the phenoxy radical-coupling reaction, yielding optically active lignans from two molecules of coniferyl alcohol in the biosynthesis of lignans, flavonolignans, and alkaloids and thus plays a central role in plant secondary metabolism.</text>
</comment>
<dbReference type="PROSITE" id="PS51257">
    <property type="entry name" value="PROKAR_LIPOPROTEIN"/>
    <property type="match status" value="1"/>
</dbReference>
<dbReference type="EMBL" id="JBHFFA010000004">
    <property type="protein sequence ID" value="KAL2632394.1"/>
    <property type="molecule type" value="Genomic_DNA"/>
</dbReference>
<name>A0ABD1YRQ3_9MARC</name>
<feature type="chain" id="PRO_5044523720" description="Dirigent protein" evidence="4">
    <location>
        <begin position="30"/>
        <end position="183"/>
    </location>
</feature>
<dbReference type="Pfam" id="PF03018">
    <property type="entry name" value="Dirigent"/>
    <property type="match status" value="1"/>
</dbReference>
<keyword evidence="7" id="KW-1185">Reference proteome</keyword>
<dbReference type="GO" id="GO:0009699">
    <property type="term" value="P:phenylpropanoid biosynthetic process"/>
    <property type="evidence" value="ECO:0007669"/>
    <property type="project" value="UniProtKB-ARBA"/>
</dbReference>
<keyword evidence="3 4" id="KW-0964">Secreted</keyword>
<evidence type="ECO:0000313" key="6">
    <source>
        <dbReference type="EMBL" id="KAL2632395.1"/>
    </source>
</evidence>
<evidence type="ECO:0000256" key="1">
    <source>
        <dbReference type="ARBA" id="ARBA00010746"/>
    </source>
</evidence>
<keyword evidence="4" id="KW-0732">Signal</keyword>
<evidence type="ECO:0000256" key="2">
    <source>
        <dbReference type="ARBA" id="ARBA00011738"/>
    </source>
</evidence>
<dbReference type="EMBL" id="JBHFFA010000004">
    <property type="protein sequence ID" value="KAL2632395.1"/>
    <property type="molecule type" value="Genomic_DNA"/>
</dbReference>
<evidence type="ECO:0000313" key="5">
    <source>
        <dbReference type="EMBL" id="KAL2632394.1"/>
    </source>
</evidence>
<evidence type="ECO:0000256" key="4">
    <source>
        <dbReference type="RuleBase" id="RU363099"/>
    </source>
</evidence>
<organism evidence="5 7">
    <name type="scientific">Riccia fluitans</name>
    <dbReference type="NCBI Taxonomy" id="41844"/>
    <lineage>
        <taxon>Eukaryota</taxon>
        <taxon>Viridiplantae</taxon>
        <taxon>Streptophyta</taxon>
        <taxon>Embryophyta</taxon>
        <taxon>Marchantiophyta</taxon>
        <taxon>Marchantiopsida</taxon>
        <taxon>Marchantiidae</taxon>
        <taxon>Marchantiales</taxon>
        <taxon>Ricciaceae</taxon>
        <taxon>Riccia</taxon>
    </lineage>
</organism>
<feature type="signal peptide" evidence="4">
    <location>
        <begin position="1"/>
        <end position="29"/>
    </location>
</feature>